<sequence>MSATLYLDAAETLARSCVRRHAARTGLTLDEARDRLAAEFGWSPGTLYNLLRGRLKRLDADLRAGLTRYAVEDLQNEIAALTRELENARGLGRPQDPQLVGKAAALLNEARALHDRMVGGAQ</sequence>
<keyword evidence="2" id="KW-1185">Reference proteome</keyword>
<organism evidence="1 2">
    <name type="scientific">Methylobacterium longum</name>
    <dbReference type="NCBI Taxonomy" id="767694"/>
    <lineage>
        <taxon>Bacteria</taxon>
        <taxon>Pseudomonadati</taxon>
        <taxon>Pseudomonadota</taxon>
        <taxon>Alphaproteobacteria</taxon>
        <taxon>Hyphomicrobiales</taxon>
        <taxon>Methylobacteriaceae</taxon>
        <taxon>Methylobacterium</taxon>
    </lineage>
</organism>
<comment type="caution">
    <text evidence="1">The sequence shown here is derived from an EMBL/GenBank/DDBJ whole genome shotgun (WGS) entry which is preliminary data.</text>
</comment>
<protein>
    <submittedName>
        <fullName evidence="1">Uncharacterized protein</fullName>
    </submittedName>
</protein>
<dbReference type="EMBL" id="JAUFPT010000111">
    <property type="protein sequence ID" value="MDN3574647.1"/>
    <property type="molecule type" value="Genomic_DNA"/>
</dbReference>
<name>A0ABT8AYG9_9HYPH</name>
<reference evidence="2" key="1">
    <citation type="journal article" date="2019" name="Int. J. Syst. Evol. Microbiol.">
        <title>The Global Catalogue of Microorganisms (GCM) 10K type strain sequencing project: providing services to taxonomists for standard genome sequencing and annotation.</title>
        <authorList>
            <consortium name="The Broad Institute Genomics Platform"/>
            <consortium name="The Broad Institute Genome Sequencing Center for Infectious Disease"/>
            <person name="Wu L."/>
            <person name="Ma J."/>
        </authorList>
    </citation>
    <scope>NUCLEOTIDE SEQUENCE [LARGE SCALE GENOMIC DNA]</scope>
    <source>
        <strain evidence="2">CECT 7806</strain>
    </source>
</reference>
<accession>A0ABT8AYG9</accession>
<proteinExistence type="predicted"/>
<dbReference type="RefSeq" id="WP_238291410.1">
    <property type="nucleotide sequence ID" value="NZ_BPQS01000037.1"/>
</dbReference>
<gene>
    <name evidence="1" type="ORF">QWZ18_29125</name>
</gene>
<evidence type="ECO:0000313" key="2">
    <source>
        <dbReference type="Proteomes" id="UP001244297"/>
    </source>
</evidence>
<dbReference type="Proteomes" id="UP001244297">
    <property type="component" value="Unassembled WGS sequence"/>
</dbReference>
<evidence type="ECO:0000313" key="1">
    <source>
        <dbReference type="EMBL" id="MDN3574647.1"/>
    </source>
</evidence>